<dbReference type="CDD" id="cd06150">
    <property type="entry name" value="YjgF_YER057c_UK114_like_2"/>
    <property type="match status" value="1"/>
</dbReference>
<evidence type="ECO:0000313" key="2">
    <source>
        <dbReference type="Proteomes" id="UP000829542"/>
    </source>
</evidence>
<dbReference type="InterPro" id="IPR006175">
    <property type="entry name" value="YjgF/YER057c/UK114"/>
</dbReference>
<dbReference type="PANTHER" id="PTHR47328">
    <property type="match status" value="1"/>
</dbReference>
<dbReference type="InterPro" id="IPR035959">
    <property type="entry name" value="RutC-like_sf"/>
</dbReference>
<dbReference type="PANTHER" id="PTHR47328:SF1">
    <property type="entry name" value="RUTC FAMILY PROTEIN YOAB"/>
    <property type="match status" value="1"/>
</dbReference>
<gene>
    <name evidence="1" type="ORF">MMG00_06515</name>
</gene>
<dbReference type="RefSeq" id="WP_242153091.1">
    <property type="nucleotide sequence ID" value="NZ_CP093379.1"/>
</dbReference>
<keyword evidence="2" id="KW-1185">Reference proteome</keyword>
<reference evidence="1 2" key="1">
    <citation type="submission" date="2022-03" db="EMBL/GenBank/DDBJ databases">
        <title>Ignatzschineria rhizosphaerae HR5S32.</title>
        <authorList>
            <person name="Sun J.Q."/>
            <person name="Feng J.Y."/>
        </authorList>
    </citation>
    <scope>NUCLEOTIDE SEQUENCE [LARGE SCALE GENOMIC DNA]</scope>
    <source>
        <strain evidence="1 2">HR5S32</strain>
    </source>
</reference>
<proteinExistence type="predicted"/>
<dbReference type="Pfam" id="PF01042">
    <property type="entry name" value="Ribonuc_L-PSP"/>
    <property type="match status" value="1"/>
</dbReference>
<accession>A0ABY3X5D4</accession>
<name>A0ABY3X5D4_9GAMM</name>
<evidence type="ECO:0000313" key="1">
    <source>
        <dbReference type="EMBL" id="UNM97490.1"/>
    </source>
</evidence>
<dbReference type="InterPro" id="IPR035709">
    <property type="entry name" value="YoaB-like"/>
</dbReference>
<protein>
    <submittedName>
        <fullName evidence="1">RidA family protein</fullName>
    </submittedName>
</protein>
<dbReference type="Gene3D" id="3.30.1330.40">
    <property type="entry name" value="RutC-like"/>
    <property type="match status" value="1"/>
</dbReference>
<dbReference type="SUPFAM" id="SSF55298">
    <property type="entry name" value="YjgF-like"/>
    <property type="match status" value="1"/>
</dbReference>
<organism evidence="1 2">
    <name type="scientific">Ignatzschineria rhizosphaerae</name>
    <dbReference type="NCBI Taxonomy" id="2923279"/>
    <lineage>
        <taxon>Bacteria</taxon>
        <taxon>Pseudomonadati</taxon>
        <taxon>Pseudomonadota</taxon>
        <taxon>Gammaproteobacteria</taxon>
        <taxon>Cardiobacteriales</taxon>
        <taxon>Ignatzschineriaceae</taxon>
        <taxon>Ignatzschineria</taxon>
    </lineage>
</organism>
<dbReference type="Proteomes" id="UP000829542">
    <property type="component" value="Chromosome"/>
</dbReference>
<dbReference type="EMBL" id="CP093379">
    <property type="protein sequence ID" value="UNM97490.1"/>
    <property type="molecule type" value="Genomic_DNA"/>
</dbReference>
<sequence length="115" mass="12579">MSIIKKQTGPRMSQIVIHGDTVYLSGQVGDVNTDITTQTKTVLTKIENLLQEAGSSKEHLLSATIWLKDMNDFAAMNSVWDDWVKDIIPPARACGESKLAHESLLVEITITAAIA</sequence>